<protein>
    <submittedName>
        <fullName evidence="1">Uncharacterized protein</fullName>
    </submittedName>
</protein>
<gene>
    <name evidence="1" type="ORF">QTG54_008214</name>
</gene>
<sequence>MGKSKRTSSRNVLETLAAELWVREVNDAVKSRYADSNGVAMVCEDHQRKESRFQVGVAKSKIDQLMKGNNDEEDFVRSKSITFLKDATNDEGSGKRCVKDYLRAIAADIDPNYKEKTMARAAGLWSGYFGDRDICDDESVEVQSCMCVEKKSFVIGYW</sequence>
<name>A0AAD8Y8L7_9STRA</name>
<dbReference type="Proteomes" id="UP001224775">
    <property type="component" value="Unassembled WGS sequence"/>
</dbReference>
<proteinExistence type="predicted"/>
<evidence type="ECO:0000313" key="1">
    <source>
        <dbReference type="EMBL" id="KAK1740962.1"/>
    </source>
</evidence>
<dbReference type="AlphaFoldDB" id="A0AAD8Y8L7"/>
<reference evidence="1" key="1">
    <citation type="submission" date="2023-06" db="EMBL/GenBank/DDBJ databases">
        <title>Survivors Of The Sea: Transcriptome response of Skeletonema marinoi to long-term dormancy.</title>
        <authorList>
            <person name="Pinder M.I.M."/>
            <person name="Kourtchenko O."/>
            <person name="Robertson E.K."/>
            <person name="Larsson T."/>
            <person name="Maumus F."/>
            <person name="Osuna-Cruz C.M."/>
            <person name="Vancaester E."/>
            <person name="Stenow R."/>
            <person name="Vandepoele K."/>
            <person name="Ploug H."/>
            <person name="Bruchert V."/>
            <person name="Godhe A."/>
            <person name="Topel M."/>
        </authorList>
    </citation>
    <scope>NUCLEOTIDE SEQUENCE</scope>
    <source>
        <strain evidence="1">R05AC</strain>
    </source>
</reference>
<comment type="caution">
    <text evidence="1">The sequence shown here is derived from an EMBL/GenBank/DDBJ whole genome shotgun (WGS) entry which is preliminary data.</text>
</comment>
<dbReference type="EMBL" id="JATAAI010000014">
    <property type="protein sequence ID" value="KAK1740962.1"/>
    <property type="molecule type" value="Genomic_DNA"/>
</dbReference>
<organism evidence="1 2">
    <name type="scientific">Skeletonema marinoi</name>
    <dbReference type="NCBI Taxonomy" id="267567"/>
    <lineage>
        <taxon>Eukaryota</taxon>
        <taxon>Sar</taxon>
        <taxon>Stramenopiles</taxon>
        <taxon>Ochrophyta</taxon>
        <taxon>Bacillariophyta</taxon>
        <taxon>Coscinodiscophyceae</taxon>
        <taxon>Thalassiosirophycidae</taxon>
        <taxon>Thalassiosirales</taxon>
        <taxon>Skeletonemataceae</taxon>
        <taxon>Skeletonema</taxon>
        <taxon>Skeletonema marinoi-dohrnii complex</taxon>
    </lineage>
</organism>
<evidence type="ECO:0000313" key="2">
    <source>
        <dbReference type="Proteomes" id="UP001224775"/>
    </source>
</evidence>
<keyword evidence="2" id="KW-1185">Reference proteome</keyword>
<accession>A0AAD8Y8L7</accession>